<keyword evidence="7 13" id="KW-0479">Metal-binding</keyword>
<evidence type="ECO:0000256" key="11">
    <source>
        <dbReference type="ARBA" id="ARBA00052895"/>
    </source>
</evidence>
<keyword evidence="10 15" id="KW-0482">Metalloprotease</keyword>
<dbReference type="FunFam" id="1.10.390.10:FF:000001">
    <property type="entry name" value="Aminopeptidase"/>
    <property type="match status" value="1"/>
</dbReference>
<evidence type="ECO:0000256" key="8">
    <source>
        <dbReference type="ARBA" id="ARBA00022801"/>
    </source>
</evidence>
<feature type="site" description="Transition state stabilizer" evidence="14">
    <location>
        <position position="396"/>
    </location>
</feature>
<evidence type="ECO:0000256" key="13">
    <source>
        <dbReference type="PIRSR" id="PIRSR634016-3"/>
    </source>
</evidence>
<name>A0A443S5C8_9ACAR</name>
<dbReference type="PANTHER" id="PTHR11533">
    <property type="entry name" value="PROTEASE M1 ZINC METALLOPROTEASE"/>
    <property type="match status" value="1"/>
</dbReference>
<evidence type="ECO:0000259" key="17">
    <source>
        <dbReference type="Pfam" id="PF11838"/>
    </source>
</evidence>
<dbReference type="GO" id="GO:0070006">
    <property type="term" value="F:metalloaminopeptidase activity"/>
    <property type="evidence" value="ECO:0007669"/>
    <property type="project" value="TreeGrafter"/>
</dbReference>
<comment type="cofactor">
    <cofactor evidence="13 15">
        <name>Zn(2+)</name>
        <dbReference type="ChEBI" id="CHEBI:29105"/>
    </cofactor>
    <text evidence="13 15">Binds 1 zinc ion per subunit.</text>
</comment>
<gene>
    <name evidence="19" type="ORF">B4U80_00017</name>
</gene>
<dbReference type="Proteomes" id="UP000288716">
    <property type="component" value="Unassembled WGS sequence"/>
</dbReference>
<dbReference type="PRINTS" id="PR00756">
    <property type="entry name" value="ALADIPTASE"/>
</dbReference>
<dbReference type="SUPFAM" id="SSF55486">
    <property type="entry name" value="Metalloproteases ('zincins'), catalytic domain"/>
    <property type="match status" value="1"/>
</dbReference>
<dbReference type="GO" id="GO:0005615">
    <property type="term" value="C:extracellular space"/>
    <property type="evidence" value="ECO:0007669"/>
    <property type="project" value="TreeGrafter"/>
</dbReference>
<keyword evidence="4 15" id="KW-0031">Aminopeptidase</keyword>
<comment type="catalytic activity">
    <reaction evidence="11">
        <text>Release of an N-terminal amino acid, preferentially alanine, from a wide range of peptides, amides and arylamides.</text>
        <dbReference type="EC" id="3.4.11.14"/>
    </reaction>
</comment>
<dbReference type="PANTHER" id="PTHR11533:SF174">
    <property type="entry name" value="PUROMYCIN-SENSITIVE AMINOPEPTIDASE-RELATED"/>
    <property type="match status" value="1"/>
</dbReference>
<evidence type="ECO:0000256" key="14">
    <source>
        <dbReference type="PIRSR" id="PIRSR634016-4"/>
    </source>
</evidence>
<dbReference type="VEuPathDB" id="VectorBase:LDEU009356"/>
<dbReference type="InterPro" id="IPR045357">
    <property type="entry name" value="Aminopeptidase_N-like_N"/>
</dbReference>
<evidence type="ECO:0000256" key="1">
    <source>
        <dbReference type="ARBA" id="ARBA00004496"/>
    </source>
</evidence>
<feature type="binding site" evidence="13">
    <location>
        <position position="314"/>
    </location>
    <ligand>
        <name>Zn(2+)</name>
        <dbReference type="ChEBI" id="CHEBI:29105"/>
        <note>catalytic</note>
    </ligand>
</feature>
<dbReference type="InterPro" id="IPR027268">
    <property type="entry name" value="Peptidase_M4/M1_CTD_sf"/>
</dbReference>
<dbReference type="Pfam" id="PF11838">
    <property type="entry name" value="ERAP1_C"/>
    <property type="match status" value="1"/>
</dbReference>
<feature type="binding site" evidence="13">
    <location>
        <position position="333"/>
    </location>
    <ligand>
        <name>Zn(2+)</name>
        <dbReference type="ChEBI" id="CHEBI:29105"/>
        <note>catalytic</note>
    </ligand>
</feature>
<dbReference type="Gene3D" id="1.25.50.20">
    <property type="match status" value="1"/>
</dbReference>
<dbReference type="GO" id="GO:0042277">
    <property type="term" value="F:peptide binding"/>
    <property type="evidence" value="ECO:0007669"/>
    <property type="project" value="TreeGrafter"/>
</dbReference>
<evidence type="ECO:0000256" key="4">
    <source>
        <dbReference type="ARBA" id="ARBA00022438"/>
    </source>
</evidence>
<dbReference type="STRING" id="299467.A0A443S5C8"/>
<evidence type="ECO:0000313" key="20">
    <source>
        <dbReference type="Proteomes" id="UP000288716"/>
    </source>
</evidence>
<dbReference type="InterPro" id="IPR034016">
    <property type="entry name" value="M1_APN-typ"/>
</dbReference>
<dbReference type="EMBL" id="NCKV01008154">
    <property type="protein sequence ID" value="RWS22684.1"/>
    <property type="molecule type" value="Genomic_DNA"/>
</dbReference>
<feature type="non-terminal residue" evidence="19">
    <location>
        <position position="782"/>
    </location>
</feature>
<dbReference type="GO" id="GO:0006508">
    <property type="term" value="P:proteolysis"/>
    <property type="evidence" value="ECO:0007669"/>
    <property type="project" value="UniProtKB-KW"/>
</dbReference>
<dbReference type="InterPro" id="IPR024571">
    <property type="entry name" value="ERAP1-like_C_dom"/>
</dbReference>
<dbReference type="EC" id="3.4.11.-" evidence="15"/>
<evidence type="ECO:0000259" key="18">
    <source>
        <dbReference type="Pfam" id="PF17900"/>
    </source>
</evidence>
<evidence type="ECO:0000256" key="10">
    <source>
        <dbReference type="ARBA" id="ARBA00023049"/>
    </source>
</evidence>
<evidence type="ECO:0000256" key="15">
    <source>
        <dbReference type="RuleBase" id="RU364040"/>
    </source>
</evidence>
<keyword evidence="9 13" id="KW-0862">Zinc</keyword>
<evidence type="ECO:0000313" key="19">
    <source>
        <dbReference type="EMBL" id="RWS22684.1"/>
    </source>
</evidence>
<dbReference type="Gene3D" id="1.10.390.10">
    <property type="entry name" value="Neutral Protease Domain 2"/>
    <property type="match status" value="1"/>
</dbReference>
<dbReference type="FunFam" id="2.60.40.1910:FF:000002">
    <property type="entry name" value="Aminopeptidase"/>
    <property type="match status" value="1"/>
</dbReference>
<evidence type="ECO:0000256" key="9">
    <source>
        <dbReference type="ARBA" id="ARBA00022833"/>
    </source>
</evidence>
<accession>A0A443S5C8</accession>
<protein>
    <recommendedName>
        <fullName evidence="15">Aminopeptidase</fullName>
        <ecNumber evidence="15">3.4.11.-</ecNumber>
    </recommendedName>
</protein>
<comment type="subcellular location">
    <subcellularLocation>
        <location evidence="2">Cell membrane</location>
        <topology evidence="2">Lipid-anchor</topology>
        <topology evidence="2">GPI-anchor</topology>
    </subcellularLocation>
    <subcellularLocation>
        <location evidence="1">Cytoplasm</location>
    </subcellularLocation>
</comment>
<feature type="active site" description="Proton acceptor" evidence="12">
    <location>
        <position position="311"/>
    </location>
</feature>
<proteinExistence type="inferred from homology"/>
<feature type="domain" description="Peptidase M1 membrane alanine aminopeptidase" evidence="16">
    <location>
        <begin position="238"/>
        <end position="475"/>
    </location>
</feature>
<evidence type="ECO:0000256" key="12">
    <source>
        <dbReference type="PIRSR" id="PIRSR634016-1"/>
    </source>
</evidence>
<dbReference type="InterPro" id="IPR014782">
    <property type="entry name" value="Peptidase_M1_dom"/>
</dbReference>
<comment type="caution">
    <text evidence="19">The sequence shown here is derived from an EMBL/GenBank/DDBJ whole genome shotgun (WGS) entry which is preliminary data.</text>
</comment>
<evidence type="ECO:0000256" key="3">
    <source>
        <dbReference type="ARBA" id="ARBA00010136"/>
    </source>
</evidence>
<dbReference type="Pfam" id="PF01433">
    <property type="entry name" value="Peptidase_M1"/>
    <property type="match status" value="1"/>
</dbReference>
<keyword evidence="5" id="KW-0963">Cytoplasm</keyword>
<feature type="domain" description="ERAP1-like C-terminal" evidence="17">
    <location>
        <begin position="557"/>
        <end position="781"/>
    </location>
</feature>
<evidence type="ECO:0000256" key="5">
    <source>
        <dbReference type="ARBA" id="ARBA00022490"/>
    </source>
</evidence>
<dbReference type="GO" id="GO:0008270">
    <property type="term" value="F:zinc ion binding"/>
    <property type="evidence" value="ECO:0007669"/>
    <property type="project" value="UniProtKB-UniRule"/>
</dbReference>
<dbReference type="AlphaFoldDB" id="A0A443S5C8"/>
<dbReference type="GO" id="GO:0005886">
    <property type="term" value="C:plasma membrane"/>
    <property type="evidence" value="ECO:0007669"/>
    <property type="project" value="UniProtKB-SubCell"/>
</dbReference>
<dbReference type="Pfam" id="PF17900">
    <property type="entry name" value="Peptidase_M1_N"/>
    <property type="match status" value="1"/>
</dbReference>
<dbReference type="FunFam" id="2.60.40.1730:FF:000002">
    <property type="entry name" value="Aminopeptidase"/>
    <property type="match status" value="1"/>
</dbReference>
<reference evidence="19 20" key="1">
    <citation type="journal article" date="2018" name="Gigascience">
        <title>Genomes of trombidid mites reveal novel predicted allergens and laterally-transferred genes associated with secondary metabolism.</title>
        <authorList>
            <person name="Dong X."/>
            <person name="Chaisiri K."/>
            <person name="Xia D."/>
            <person name="Armstrong S.D."/>
            <person name="Fang Y."/>
            <person name="Donnelly M.J."/>
            <person name="Kadowaki T."/>
            <person name="McGarry J.W."/>
            <person name="Darby A.C."/>
            <person name="Makepeace B.L."/>
        </authorList>
    </citation>
    <scope>NUCLEOTIDE SEQUENCE [LARGE SCALE GENOMIC DNA]</scope>
    <source>
        <strain evidence="19">UoL-UT</strain>
    </source>
</reference>
<dbReference type="InterPro" id="IPR042097">
    <property type="entry name" value="Aminopeptidase_N-like_N_sf"/>
</dbReference>
<dbReference type="GO" id="GO:0005737">
    <property type="term" value="C:cytoplasm"/>
    <property type="evidence" value="ECO:0007669"/>
    <property type="project" value="UniProtKB-SubCell"/>
</dbReference>
<keyword evidence="20" id="KW-1185">Reference proteome</keyword>
<evidence type="ECO:0000256" key="6">
    <source>
        <dbReference type="ARBA" id="ARBA00022670"/>
    </source>
</evidence>
<dbReference type="OrthoDB" id="275509at2759"/>
<dbReference type="InterPro" id="IPR050344">
    <property type="entry name" value="Peptidase_M1_aminopeptidases"/>
</dbReference>
<dbReference type="GO" id="GO:0043171">
    <property type="term" value="P:peptide catabolic process"/>
    <property type="evidence" value="ECO:0007669"/>
    <property type="project" value="TreeGrafter"/>
</dbReference>
<feature type="binding site" evidence="13">
    <location>
        <position position="310"/>
    </location>
    <ligand>
        <name>Zn(2+)</name>
        <dbReference type="ChEBI" id="CHEBI:29105"/>
        <note>catalytic</note>
    </ligand>
</feature>
<dbReference type="InterPro" id="IPR001930">
    <property type="entry name" value="Peptidase_M1"/>
</dbReference>
<evidence type="ECO:0000256" key="7">
    <source>
        <dbReference type="ARBA" id="ARBA00022723"/>
    </source>
</evidence>
<evidence type="ECO:0000256" key="2">
    <source>
        <dbReference type="ARBA" id="ARBA00004609"/>
    </source>
</evidence>
<dbReference type="CDD" id="cd09601">
    <property type="entry name" value="M1_APN-Q_like"/>
    <property type="match status" value="1"/>
</dbReference>
<feature type="domain" description="Aminopeptidase N-like N-terminal" evidence="18">
    <location>
        <begin position="20"/>
        <end position="204"/>
    </location>
</feature>
<dbReference type="Gene3D" id="2.60.40.1910">
    <property type="match status" value="1"/>
</dbReference>
<evidence type="ECO:0000259" key="16">
    <source>
        <dbReference type="Pfam" id="PF01433"/>
    </source>
</evidence>
<sequence>MPSGSSEVKQPFCRLPTNVVPTVYDLTFTPDLTTFSFTGETSITVNIKDAVDQVTLNVADLDINEALFSPKEGEELIKVKELSISPETETVIVKFPFTLEPGEVKLLFKYTGTINDKMKGFYRSQYKSLEGEVRYSASTHFESTNARRAFPCFDEPALKARFNVTLVVPKDRLALSNMQVVKETLQGNLKVVKFATSPLMSTYLVCFVIGEYDFVEGRCDDVTVRVYTPLGKKEQGQFALDFSLKALPYYSNYFKIPYPLPKLDLIAIANFAIGAMENWGLITFREMRLLFDPENSSLRNKQQIANTVAHEISHMWFGNLVTMEWFTQIWLNEGFATFIADLSVGNVFPEFQIWTQFVETVVESGLNLDASHNSHPVEVAINSPCEIGEIYDRISYEKGASIIRMLHDYIGNEVLNYLLRLSYFYLVVFDLFQYFGQGINLYLKRHSYKNTITEDLWDALEETSKLPIASVMNTWTKQKGFPVITVSSRQDGNNKILTVTQEKFCANGKLNDYDNEVLWMVPISVSTQWDPSSETVRFLLESRTTQIVLSEVPANYWVKLNHGAVGFYRVNYSSEMLSQILPAVSDKSMPVIDRYNVVSDLFAMTKAGKASTVDLLKCLEACSDEDDYTVWQMIDICLSELSNILSFTDFDENFCSFGKRILIKIFHKLGWDAKKNETYLNSLLRPVVLNRLVSFNDEEVIQEAQRRFEASEKGVYVVPADIRYAVYRAVAKNADDKIFDAMLSLFRYAELNEEKLRILVSLGAVIDPIKIQRLLEYSISDD</sequence>
<organism evidence="19 20">
    <name type="scientific">Leptotrombidium deliense</name>
    <dbReference type="NCBI Taxonomy" id="299467"/>
    <lineage>
        <taxon>Eukaryota</taxon>
        <taxon>Metazoa</taxon>
        <taxon>Ecdysozoa</taxon>
        <taxon>Arthropoda</taxon>
        <taxon>Chelicerata</taxon>
        <taxon>Arachnida</taxon>
        <taxon>Acari</taxon>
        <taxon>Acariformes</taxon>
        <taxon>Trombidiformes</taxon>
        <taxon>Prostigmata</taxon>
        <taxon>Anystina</taxon>
        <taxon>Parasitengona</taxon>
        <taxon>Trombiculoidea</taxon>
        <taxon>Trombiculidae</taxon>
        <taxon>Leptotrombidium</taxon>
    </lineage>
</organism>
<comment type="similarity">
    <text evidence="3 15">Belongs to the peptidase M1 family.</text>
</comment>
<dbReference type="Gene3D" id="2.60.40.1730">
    <property type="entry name" value="tricorn interacting facor f3 domain"/>
    <property type="match status" value="1"/>
</dbReference>
<dbReference type="SUPFAM" id="SSF63737">
    <property type="entry name" value="Leukotriene A4 hydrolase N-terminal domain"/>
    <property type="match status" value="1"/>
</dbReference>
<keyword evidence="8 15" id="KW-0378">Hydrolase</keyword>
<keyword evidence="6 15" id="KW-0645">Protease</keyword>
<dbReference type="GO" id="GO:0016285">
    <property type="term" value="F:alanyl aminopeptidase activity"/>
    <property type="evidence" value="ECO:0007669"/>
    <property type="project" value="UniProtKB-EC"/>
</dbReference>